<dbReference type="RefSeq" id="WP_127164088.1">
    <property type="nucleotide sequence ID" value="NZ_CP029822.1"/>
</dbReference>
<protein>
    <submittedName>
        <fullName evidence="1">Serine/threonine protein kinase</fullName>
    </submittedName>
</protein>
<reference evidence="2" key="1">
    <citation type="submission" date="2018-06" db="EMBL/GenBank/DDBJ databases">
        <title>Complete genome of Pseudomonas insecticola strain QZS01.</title>
        <authorList>
            <person name="Wang J."/>
            <person name="Su Q."/>
        </authorList>
    </citation>
    <scope>NUCLEOTIDE SEQUENCE [LARGE SCALE GENOMIC DNA]</scope>
    <source>
        <strain evidence="2">QZS01</strain>
    </source>
</reference>
<dbReference type="SUPFAM" id="SSF56112">
    <property type="entry name" value="Protein kinase-like (PK-like)"/>
    <property type="match status" value="2"/>
</dbReference>
<dbReference type="KEGG" id="emo:DM558_11330"/>
<keyword evidence="1" id="KW-0808">Transferase</keyword>
<dbReference type="InterPro" id="IPR011009">
    <property type="entry name" value="Kinase-like_dom_sf"/>
</dbReference>
<proteinExistence type="predicted"/>
<evidence type="ECO:0000313" key="2">
    <source>
        <dbReference type="Proteomes" id="UP000273143"/>
    </source>
</evidence>
<dbReference type="AlphaFoldDB" id="A0A3S9XFV9"/>
<dbReference type="Gene3D" id="1.10.510.10">
    <property type="entry name" value="Transferase(Phosphotransferase) domain 1"/>
    <property type="match status" value="2"/>
</dbReference>
<dbReference type="EMBL" id="CP029822">
    <property type="protein sequence ID" value="AZS51324.1"/>
    <property type="molecule type" value="Genomic_DNA"/>
</dbReference>
<name>A0A3S9XFV9_9GAMM</name>
<accession>A0A3S9XFV9</accession>
<dbReference type="Pfam" id="PF06293">
    <property type="entry name" value="Kdo"/>
    <property type="match status" value="1"/>
</dbReference>
<sequence length="489" mass="56590">MRLLELAHAGRNIQLPLSIELDSTSSLVIEQLLRVLPNRRYVAKADWLGKTVLAKLFVGDKAKKHYARELQGVSLLAQQHISTPKLLAHHVNDEGGYLFFEYLENSQTLDYQWRHLASESMLRSTAQQNILQQALASIAILHLQGLWQEDLHLDNLLAKENCLYWIDGDGVSVEKPGNPLSKDKVTNNLAVFFAQLPPEIDTLLPEYIRYYQQYNTTVTLSVDELYKAIVSIRKWRVKNILKKIRRDCTLFSVRNTLNGFYGVVRQQEATLAPLLANPDQFIDKGRFIKGFGTTNVVDTVVNGLHIVLKRYNIKSFKHRLSRFWRPTRGWHSWQEGFRLMMLGIPTAKPLALIEERFQGMRGRAWLITEFLEGPDLLTHLKRYEQSEVPSVELEAIGILFDCLIAQRITHGDLKGTNLFWVNQQWVLIDLDAVKQHHNNRSYQRAYAKDRARFLRNWPKGSALYTQFGQYLPTVDQVIDHYYRLNGVKN</sequence>
<dbReference type="Proteomes" id="UP000273143">
    <property type="component" value="Chromosome"/>
</dbReference>
<keyword evidence="1" id="KW-0723">Serine/threonine-protein kinase</keyword>
<gene>
    <name evidence="1" type="ORF">DM558_11330</name>
</gene>
<dbReference type="GO" id="GO:0004674">
    <property type="term" value="F:protein serine/threonine kinase activity"/>
    <property type="evidence" value="ECO:0007669"/>
    <property type="project" value="UniProtKB-KW"/>
</dbReference>
<evidence type="ECO:0000313" key="1">
    <source>
        <dbReference type="EMBL" id="AZS51324.1"/>
    </source>
</evidence>
<keyword evidence="1" id="KW-0418">Kinase</keyword>
<keyword evidence="2" id="KW-1185">Reference proteome</keyword>
<organism evidence="1 2">
    <name type="scientific">Entomomonas moraniae</name>
    <dbReference type="NCBI Taxonomy" id="2213226"/>
    <lineage>
        <taxon>Bacteria</taxon>
        <taxon>Pseudomonadati</taxon>
        <taxon>Pseudomonadota</taxon>
        <taxon>Gammaproteobacteria</taxon>
        <taxon>Pseudomonadales</taxon>
        <taxon>Pseudomonadaceae</taxon>
        <taxon>Entomomonas</taxon>
    </lineage>
</organism>
<dbReference type="Gene3D" id="3.30.200.20">
    <property type="entry name" value="Phosphorylase Kinase, domain 1"/>
    <property type="match status" value="1"/>
</dbReference>